<reference evidence="10 11" key="1">
    <citation type="journal article" date="2018" name="Aquat. Microb. Ecol.">
        <title>Gammaproteobacterial methanotrophs dominate.</title>
        <authorList>
            <person name="Rissanen A.J."/>
            <person name="Saarenheimo J."/>
            <person name="Tiirola M."/>
            <person name="Peura S."/>
            <person name="Aalto S.L."/>
            <person name="Karvinen A."/>
            <person name="Nykanen H."/>
        </authorList>
    </citation>
    <scope>NUCLEOTIDE SEQUENCE [LARGE SCALE GENOMIC DNA]</scope>
    <source>
        <strain evidence="10">AMbin10</strain>
    </source>
</reference>
<organism evidence="10 11">
    <name type="scientific">Candidatus Methylumidiphilus alinenensis</name>
    <dbReference type="NCBI Taxonomy" id="2202197"/>
    <lineage>
        <taxon>Bacteria</taxon>
        <taxon>Pseudomonadati</taxon>
        <taxon>Pseudomonadota</taxon>
        <taxon>Gammaproteobacteria</taxon>
        <taxon>Methylococcales</taxon>
        <taxon>Candidatus Methylumidiphilus</taxon>
    </lineage>
</organism>
<name>A0A2W4S2W8_9GAMM</name>
<keyword evidence="5 8" id="KW-0233">DNA recombination</keyword>
<dbReference type="PANTHER" id="PTHR33991">
    <property type="entry name" value="DNA REPAIR PROTEIN RECO"/>
    <property type="match status" value="1"/>
</dbReference>
<dbReference type="NCBIfam" id="TIGR00613">
    <property type="entry name" value="reco"/>
    <property type="match status" value="1"/>
</dbReference>
<dbReference type="GO" id="GO:0043590">
    <property type="term" value="C:bacterial nucleoid"/>
    <property type="evidence" value="ECO:0007669"/>
    <property type="project" value="TreeGrafter"/>
</dbReference>
<gene>
    <name evidence="8 10" type="primary">recO</name>
    <name evidence="10" type="ORF">DM484_28640</name>
</gene>
<dbReference type="GO" id="GO:0006302">
    <property type="term" value="P:double-strand break repair"/>
    <property type="evidence" value="ECO:0007669"/>
    <property type="project" value="TreeGrafter"/>
</dbReference>
<evidence type="ECO:0000259" key="9">
    <source>
        <dbReference type="Pfam" id="PF11967"/>
    </source>
</evidence>
<evidence type="ECO:0000313" key="10">
    <source>
        <dbReference type="EMBL" id="PZN70260.1"/>
    </source>
</evidence>
<keyword evidence="6 8" id="KW-0234">DNA repair</keyword>
<evidence type="ECO:0000313" key="11">
    <source>
        <dbReference type="Proteomes" id="UP000249396"/>
    </source>
</evidence>
<dbReference type="Pfam" id="PF11967">
    <property type="entry name" value="RecO_N"/>
    <property type="match status" value="1"/>
</dbReference>
<dbReference type="EMBL" id="QJPH01000559">
    <property type="protein sequence ID" value="PZN70260.1"/>
    <property type="molecule type" value="Genomic_DNA"/>
</dbReference>
<dbReference type="InterPro" id="IPR037278">
    <property type="entry name" value="ARFGAP/RecO"/>
</dbReference>
<comment type="caution">
    <text evidence="10">The sequence shown here is derived from an EMBL/GenBank/DDBJ whole genome shotgun (WGS) entry which is preliminary data.</text>
</comment>
<evidence type="ECO:0000256" key="5">
    <source>
        <dbReference type="ARBA" id="ARBA00023172"/>
    </source>
</evidence>
<proteinExistence type="inferred from homology"/>
<keyword evidence="4 8" id="KW-0227">DNA damage</keyword>
<accession>A0A2W4S2W8</accession>
<evidence type="ECO:0000256" key="2">
    <source>
        <dbReference type="ARBA" id="ARBA00007452"/>
    </source>
</evidence>
<sequence>MQSDRYSLKESFVLHRRNFRETSLLLDIFSREHGIFRLIAKGAMRGKGGRSGVLQPFLPLSLTWTSRGEPAILTGAEAQGKIFELSGKNLFCGFYLNELLVKLLPPLDPHERIFDCYTQSVQRLESGLRLDETLRFFELALLEELGYGLLLDCEAENGDEIRADLYYAYRIEQGPVECKAGDGAISGAALLGLRNGFLTGPEETLSAKRLLRRVLHHYLGGRPVNSRALFKYSTSHKRDDLGDIQ</sequence>
<dbReference type="InterPro" id="IPR012340">
    <property type="entry name" value="NA-bd_OB-fold"/>
</dbReference>
<evidence type="ECO:0000256" key="7">
    <source>
        <dbReference type="ARBA" id="ARBA00033409"/>
    </source>
</evidence>
<evidence type="ECO:0000256" key="8">
    <source>
        <dbReference type="HAMAP-Rule" id="MF_00201"/>
    </source>
</evidence>
<dbReference type="Pfam" id="PF02565">
    <property type="entry name" value="RecO_C"/>
    <property type="match status" value="1"/>
</dbReference>
<comment type="function">
    <text evidence="1 8">Involved in DNA repair and RecF pathway recombination.</text>
</comment>
<dbReference type="HAMAP" id="MF_00201">
    <property type="entry name" value="RecO"/>
    <property type="match status" value="1"/>
</dbReference>
<evidence type="ECO:0000256" key="4">
    <source>
        <dbReference type="ARBA" id="ARBA00022763"/>
    </source>
</evidence>
<evidence type="ECO:0000256" key="6">
    <source>
        <dbReference type="ARBA" id="ARBA00023204"/>
    </source>
</evidence>
<protein>
    <recommendedName>
        <fullName evidence="3 8">DNA repair protein RecO</fullName>
    </recommendedName>
    <alternativeName>
        <fullName evidence="7 8">Recombination protein O</fullName>
    </alternativeName>
</protein>
<dbReference type="Gene3D" id="2.40.50.140">
    <property type="entry name" value="Nucleic acid-binding proteins"/>
    <property type="match status" value="1"/>
</dbReference>
<dbReference type="PANTHER" id="PTHR33991:SF1">
    <property type="entry name" value="DNA REPAIR PROTEIN RECO"/>
    <property type="match status" value="1"/>
</dbReference>
<dbReference type="GO" id="GO:0006310">
    <property type="term" value="P:DNA recombination"/>
    <property type="evidence" value="ECO:0007669"/>
    <property type="project" value="UniProtKB-UniRule"/>
</dbReference>
<dbReference type="InterPro" id="IPR003717">
    <property type="entry name" value="RecO"/>
</dbReference>
<feature type="domain" description="DNA replication/recombination mediator RecO N-terminal" evidence="9">
    <location>
        <begin position="10"/>
        <end position="70"/>
    </location>
</feature>
<dbReference type="Gene3D" id="1.20.1440.120">
    <property type="entry name" value="Recombination protein O, C-terminal domain"/>
    <property type="match status" value="1"/>
</dbReference>
<evidence type="ECO:0000256" key="1">
    <source>
        <dbReference type="ARBA" id="ARBA00003065"/>
    </source>
</evidence>
<dbReference type="AlphaFoldDB" id="A0A2W4S2W8"/>
<dbReference type="Proteomes" id="UP000249396">
    <property type="component" value="Unassembled WGS sequence"/>
</dbReference>
<dbReference type="InterPro" id="IPR042242">
    <property type="entry name" value="RecO_C"/>
</dbReference>
<evidence type="ECO:0000256" key="3">
    <source>
        <dbReference type="ARBA" id="ARBA00021310"/>
    </source>
</evidence>
<dbReference type="SUPFAM" id="SSF57863">
    <property type="entry name" value="ArfGap/RecO-like zinc finger"/>
    <property type="match status" value="1"/>
</dbReference>
<dbReference type="SUPFAM" id="SSF50249">
    <property type="entry name" value="Nucleic acid-binding proteins"/>
    <property type="match status" value="1"/>
</dbReference>
<comment type="similarity">
    <text evidence="2 8">Belongs to the RecO family.</text>
</comment>
<dbReference type="InterPro" id="IPR022572">
    <property type="entry name" value="DNA_rep/recomb_RecO_N"/>
</dbReference>